<evidence type="ECO:0000313" key="3">
    <source>
        <dbReference type="Proteomes" id="UP001595841"/>
    </source>
</evidence>
<gene>
    <name evidence="2" type="ORF">ACFOWS_02275</name>
</gene>
<dbReference type="Proteomes" id="UP001595841">
    <property type="component" value="Unassembled WGS sequence"/>
</dbReference>
<protein>
    <submittedName>
        <fullName evidence="2">Alpha/beta fold hydrolase</fullName>
    </submittedName>
</protein>
<proteinExistence type="predicted"/>
<sequence>MTTGTRMAYVELGNPNGRTLLFLHGYTDTSRSFYGLIKVLLRMNPNLRLIAPDLRGHGDSSIPNSNTENPFEIANFADDLFSFLQLKNIDIIDLVGHSMGSIIAQEMVSRHSEMINSLTMIGAFVNGKENEAIQNFLMPEVVQKWQRQLQVEFGDNWREKSYSMTPEDLGDKTLAFIKNDWVIEPDCNNDVLEAIYSETLKVPLATWFGAMEALSKIDNEGMMKQVNTPLLVIWGTGDTVTTKKDQDDILEARKNATPNSRTPVEFKAYDISESGNHRPGHNLHWANQKMVANDILKFISK</sequence>
<dbReference type="Pfam" id="PF00561">
    <property type="entry name" value="Abhydrolase_1"/>
    <property type="match status" value="1"/>
</dbReference>
<name>A0ABV8PFH1_9FLAO</name>
<comment type="caution">
    <text evidence="2">The sequence shown here is derived from an EMBL/GenBank/DDBJ whole genome shotgun (WGS) entry which is preliminary data.</text>
</comment>
<dbReference type="Gene3D" id="3.40.50.1820">
    <property type="entry name" value="alpha/beta hydrolase"/>
    <property type="match status" value="1"/>
</dbReference>
<dbReference type="EMBL" id="JBHSCL010000002">
    <property type="protein sequence ID" value="MFC4218939.1"/>
    <property type="molecule type" value="Genomic_DNA"/>
</dbReference>
<dbReference type="PANTHER" id="PTHR43798:SF5">
    <property type="entry name" value="MONOACYLGLYCEROL LIPASE ABHD6"/>
    <property type="match status" value="1"/>
</dbReference>
<reference evidence="3" key="1">
    <citation type="journal article" date="2019" name="Int. J. Syst. Evol. Microbiol.">
        <title>The Global Catalogue of Microorganisms (GCM) 10K type strain sequencing project: providing services to taxonomists for standard genome sequencing and annotation.</title>
        <authorList>
            <consortium name="The Broad Institute Genomics Platform"/>
            <consortium name="The Broad Institute Genome Sequencing Center for Infectious Disease"/>
            <person name="Wu L."/>
            <person name="Ma J."/>
        </authorList>
    </citation>
    <scope>NUCLEOTIDE SEQUENCE [LARGE SCALE GENOMIC DNA]</scope>
    <source>
        <strain evidence="3">CGMCC 1.15774</strain>
    </source>
</reference>
<dbReference type="InterPro" id="IPR029058">
    <property type="entry name" value="AB_hydrolase_fold"/>
</dbReference>
<dbReference type="InterPro" id="IPR050266">
    <property type="entry name" value="AB_hydrolase_sf"/>
</dbReference>
<dbReference type="GO" id="GO:0016787">
    <property type="term" value="F:hydrolase activity"/>
    <property type="evidence" value="ECO:0007669"/>
    <property type="project" value="UniProtKB-KW"/>
</dbReference>
<evidence type="ECO:0000259" key="1">
    <source>
        <dbReference type="Pfam" id="PF00561"/>
    </source>
</evidence>
<dbReference type="SUPFAM" id="SSF53474">
    <property type="entry name" value="alpha/beta-Hydrolases"/>
    <property type="match status" value="1"/>
</dbReference>
<evidence type="ECO:0000313" key="2">
    <source>
        <dbReference type="EMBL" id="MFC4218939.1"/>
    </source>
</evidence>
<dbReference type="PRINTS" id="PR00412">
    <property type="entry name" value="EPOXHYDRLASE"/>
</dbReference>
<dbReference type="PRINTS" id="PR00111">
    <property type="entry name" value="ABHYDROLASE"/>
</dbReference>
<dbReference type="InterPro" id="IPR000073">
    <property type="entry name" value="AB_hydrolase_1"/>
</dbReference>
<organism evidence="2 3">
    <name type="scientific">Flagellimonas marina</name>
    <dbReference type="NCBI Taxonomy" id="1775168"/>
    <lineage>
        <taxon>Bacteria</taxon>
        <taxon>Pseudomonadati</taxon>
        <taxon>Bacteroidota</taxon>
        <taxon>Flavobacteriia</taxon>
        <taxon>Flavobacteriales</taxon>
        <taxon>Flavobacteriaceae</taxon>
        <taxon>Flagellimonas</taxon>
    </lineage>
</organism>
<keyword evidence="3" id="KW-1185">Reference proteome</keyword>
<keyword evidence="2" id="KW-0378">Hydrolase</keyword>
<dbReference type="RefSeq" id="WP_379762317.1">
    <property type="nucleotide sequence ID" value="NZ_JBHSCL010000002.1"/>
</dbReference>
<dbReference type="InterPro" id="IPR000639">
    <property type="entry name" value="Epox_hydrolase-like"/>
</dbReference>
<accession>A0ABV8PFH1</accession>
<dbReference type="PANTHER" id="PTHR43798">
    <property type="entry name" value="MONOACYLGLYCEROL LIPASE"/>
    <property type="match status" value="1"/>
</dbReference>
<feature type="domain" description="AB hydrolase-1" evidence="1">
    <location>
        <begin position="19"/>
        <end position="267"/>
    </location>
</feature>